<dbReference type="RefSeq" id="WP_140592419.1">
    <property type="nucleotide sequence ID" value="NZ_VFWZ01000002.1"/>
</dbReference>
<reference evidence="1 2" key="1">
    <citation type="submission" date="2019-06" db="EMBL/GenBank/DDBJ databases">
        <authorList>
            <person name="Meng X."/>
        </authorList>
    </citation>
    <scope>NUCLEOTIDE SEQUENCE [LARGE SCALE GENOMIC DNA]</scope>
    <source>
        <strain evidence="1 2">M625</strain>
    </source>
</reference>
<dbReference type="PANTHER" id="PTHR42815">
    <property type="entry name" value="FAD-BINDING, PUTATIVE (AFU_ORTHOLOGUE AFUA_6G07600)-RELATED"/>
    <property type="match status" value="1"/>
</dbReference>
<dbReference type="AlphaFoldDB" id="A0A504JMY4"/>
<gene>
    <name evidence="1" type="ORF">FHK87_09405</name>
</gene>
<dbReference type="PANTHER" id="PTHR42815:SF2">
    <property type="entry name" value="FAD-BINDING, PUTATIVE (AFU_ORTHOLOGUE AFUA_6G07600)-RELATED"/>
    <property type="match status" value="1"/>
</dbReference>
<comment type="caution">
    <text evidence="1">The sequence shown here is derived from an EMBL/GenBank/DDBJ whole genome shotgun (WGS) entry which is preliminary data.</text>
</comment>
<dbReference type="SUPFAM" id="SSF50475">
    <property type="entry name" value="FMN-binding split barrel"/>
    <property type="match status" value="1"/>
</dbReference>
<protein>
    <submittedName>
        <fullName evidence="1">Pyridoxamine 5'-phosphate oxidase</fullName>
    </submittedName>
</protein>
<organism evidence="1 2">
    <name type="scientific">Aquimarina algicola</name>
    <dbReference type="NCBI Taxonomy" id="2589995"/>
    <lineage>
        <taxon>Bacteria</taxon>
        <taxon>Pseudomonadati</taxon>
        <taxon>Bacteroidota</taxon>
        <taxon>Flavobacteriia</taxon>
        <taxon>Flavobacteriales</taxon>
        <taxon>Flavobacteriaceae</taxon>
        <taxon>Aquimarina</taxon>
    </lineage>
</organism>
<evidence type="ECO:0000313" key="2">
    <source>
        <dbReference type="Proteomes" id="UP000315540"/>
    </source>
</evidence>
<name>A0A504JMY4_9FLAO</name>
<accession>A0A504JMY4</accession>
<proteinExistence type="predicted"/>
<keyword evidence="2" id="KW-1185">Reference proteome</keyword>
<evidence type="ECO:0000313" key="1">
    <source>
        <dbReference type="EMBL" id="TPN87780.1"/>
    </source>
</evidence>
<dbReference type="EMBL" id="VFWZ01000002">
    <property type="protein sequence ID" value="TPN87780.1"/>
    <property type="molecule type" value="Genomic_DNA"/>
</dbReference>
<dbReference type="Proteomes" id="UP000315540">
    <property type="component" value="Unassembled WGS sequence"/>
</dbReference>
<dbReference type="Gene3D" id="2.30.110.10">
    <property type="entry name" value="Electron Transport, Fmn-binding Protein, Chain A"/>
    <property type="match status" value="2"/>
</dbReference>
<dbReference type="OrthoDB" id="9796486at2"/>
<dbReference type="InterPro" id="IPR012349">
    <property type="entry name" value="Split_barrel_FMN-bd"/>
</dbReference>
<sequence length="311" mass="35708">MKKTYFHEGELEIQNKYNAYHDPTLVERLLKDNIVDQLIPFIEKQSTVILSSLDTDYNIWASMLVGENGFIKVKTSKKVIIYLDKLKTTQKDILFKNIRPQSNIGVLFIDTVTRTRYRLNGSASLFSDRIEITVVEAYPNCPKYIQQRVPVFSDTPSELETRESKGDVLNNDHKQLIKEADTFFLGSMNKEGDMDASHRGGATGFVEILADGTLKIPDYIGNNLFNTLGNFLQVSKAGLLFVDFEKGHSLQLTGSTELVFDQEQEKDIEKTMGTGRYWLFKTTQWIQTEFHHKIDWKLISFSPFNPENVKK</sequence>